<organism evidence="1 2">
    <name type="scientific">Pedobacter africanus</name>
    <dbReference type="NCBI Taxonomy" id="151894"/>
    <lineage>
        <taxon>Bacteria</taxon>
        <taxon>Pseudomonadati</taxon>
        <taxon>Bacteroidota</taxon>
        <taxon>Sphingobacteriia</taxon>
        <taxon>Sphingobacteriales</taxon>
        <taxon>Sphingobacteriaceae</taxon>
        <taxon>Pedobacter</taxon>
    </lineage>
</organism>
<evidence type="ECO:0000313" key="1">
    <source>
        <dbReference type="EMBL" id="MDR6783913.1"/>
    </source>
</evidence>
<gene>
    <name evidence="1" type="ORF">J2X78_002478</name>
</gene>
<proteinExistence type="predicted"/>
<accession>A0ACC6KWZ9</accession>
<dbReference type="EMBL" id="JAVDTF010000002">
    <property type="protein sequence ID" value="MDR6783913.1"/>
    <property type="molecule type" value="Genomic_DNA"/>
</dbReference>
<sequence>MKPSLFFLLFFFTFNLKAQKHTGVNFENGLSWMQIKEKAKKENKYIFLDGYTTWCVPCKQMDTNIFPQQKVADFFNQNFINVAVQFDVTKNDGKNTRAWYEDAKAISKTYKIDSYPTYLFFNPQGILVHSIKGGDVDADSFLMKAKKALDPKSQYLNLKRQYTEGKRDTAFILMLINSASEVRDDQSKAEYINAYLAVQKNLLTKQNLKFVAQGTTKSSDIGFNILLNYPKQIDSVVGKGDRIRILNTIAFDEIILPRIRIDGKKTVYGGGMVVYSGEMNKDVDWTVIKQELDLKYPYLSDEIILKAKPEYYRALNDWERFCQSVSLHTIGKEPNVAAINRYANEVFLFCDDLKYITEAIKWSKLILSNENSKNSMYLATYSHLLYKFGQKDLAINIMQEVLKLEPNNDRFIGELRKMKMGEMIW</sequence>
<comment type="caution">
    <text evidence="1">The sequence shown here is derived from an EMBL/GenBank/DDBJ whole genome shotgun (WGS) entry which is preliminary data.</text>
</comment>
<evidence type="ECO:0000313" key="2">
    <source>
        <dbReference type="Proteomes" id="UP001246858"/>
    </source>
</evidence>
<name>A0ACC6KWZ9_9SPHI</name>
<reference evidence="1" key="1">
    <citation type="submission" date="2023-07" db="EMBL/GenBank/DDBJ databases">
        <title>Sorghum-associated microbial communities from plants grown in Nebraska, USA.</title>
        <authorList>
            <person name="Schachtman D."/>
        </authorList>
    </citation>
    <scope>NUCLEOTIDE SEQUENCE</scope>
    <source>
        <strain evidence="1">2697</strain>
    </source>
</reference>
<dbReference type="Proteomes" id="UP001246858">
    <property type="component" value="Unassembled WGS sequence"/>
</dbReference>
<protein>
    <submittedName>
        <fullName evidence="1">Thioredoxin-related protein</fullName>
    </submittedName>
</protein>
<keyword evidence="2" id="KW-1185">Reference proteome</keyword>